<dbReference type="Proteomes" id="UP000026961">
    <property type="component" value="Chromosome 10"/>
</dbReference>
<evidence type="ECO:0000256" key="1">
    <source>
        <dbReference type="SAM" id="MobiDB-lite"/>
    </source>
</evidence>
<accession>A0A0E0BAJ4</accession>
<organism evidence="2">
    <name type="scientific">Oryza glumipatula</name>
    <dbReference type="NCBI Taxonomy" id="40148"/>
    <lineage>
        <taxon>Eukaryota</taxon>
        <taxon>Viridiplantae</taxon>
        <taxon>Streptophyta</taxon>
        <taxon>Embryophyta</taxon>
        <taxon>Tracheophyta</taxon>
        <taxon>Spermatophyta</taxon>
        <taxon>Magnoliopsida</taxon>
        <taxon>Liliopsida</taxon>
        <taxon>Poales</taxon>
        <taxon>Poaceae</taxon>
        <taxon>BOP clade</taxon>
        <taxon>Oryzoideae</taxon>
        <taxon>Oryzeae</taxon>
        <taxon>Oryzinae</taxon>
        <taxon>Oryza</taxon>
    </lineage>
</organism>
<evidence type="ECO:0000313" key="3">
    <source>
        <dbReference type="Proteomes" id="UP000026961"/>
    </source>
</evidence>
<reference evidence="2" key="2">
    <citation type="submission" date="2018-05" db="EMBL/GenBank/DDBJ databases">
        <title>OgluRS3 (Oryza glumaepatula Reference Sequence Version 3).</title>
        <authorList>
            <person name="Zhang J."/>
            <person name="Kudrna D."/>
            <person name="Lee S."/>
            <person name="Talag J."/>
            <person name="Welchert J."/>
            <person name="Wing R.A."/>
        </authorList>
    </citation>
    <scope>NUCLEOTIDE SEQUENCE [LARGE SCALE GENOMIC DNA]</scope>
</reference>
<dbReference type="Gramene" id="OGLUM10G09900.1">
    <property type="protein sequence ID" value="OGLUM10G09900.1"/>
    <property type="gene ID" value="OGLUM10G09900"/>
</dbReference>
<protein>
    <submittedName>
        <fullName evidence="2">Uncharacterized protein</fullName>
    </submittedName>
</protein>
<dbReference type="HOGENOM" id="CLU_812282_0_0_1"/>
<sequence length="367" mass="39445">MISSVGTIRVAASIGVRLPVRWRSDWPLTSASSPYTGVGFSFVQAPSSAAPFIFSGFLWLSKQQQEESRSKGENVREEETGIPKANALSSAQENIMDEAVNCSTEKQTQDKIIMGQMTCICSSSPDEGGHPRASVTLTERRYRPILTNLGFHPEKTLEVELKEGSSSNAFKKHPRREPPNVTCTPRVPAIFTPPTRRPDAKPPCPHPRTRRIWAREPDPAVPLTTNAGRRLEGRRRTQVAAAGCLRAYTTAGRRAAAGSVASTTAVAIPAANTHNTNRRTHLSRHRRPSPPPSSTLPPPPAHPQAAPRPSEREETRSAPPPPSLRPHGFAGGHSGDGEAEKVVGVGGRGAAGSPPEPPLERAVAFAL</sequence>
<dbReference type="EnsemblPlants" id="OGLUM10G09900.1">
    <property type="protein sequence ID" value="OGLUM10G09900.1"/>
    <property type="gene ID" value="OGLUM10G09900"/>
</dbReference>
<reference evidence="2" key="1">
    <citation type="submission" date="2015-04" db="UniProtKB">
        <authorList>
            <consortium name="EnsemblPlants"/>
        </authorList>
    </citation>
    <scope>IDENTIFICATION</scope>
</reference>
<feature type="compositionally biased region" description="Basic residues" evidence="1">
    <location>
        <begin position="276"/>
        <end position="288"/>
    </location>
</feature>
<proteinExistence type="predicted"/>
<keyword evidence="3" id="KW-1185">Reference proteome</keyword>
<evidence type="ECO:0000313" key="2">
    <source>
        <dbReference type="EnsemblPlants" id="OGLUM10G09900.1"/>
    </source>
</evidence>
<feature type="region of interest" description="Disordered" evidence="1">
    <location>
        <begin position="267"/>
        <end position="367"/>
    </location>
</feature>
<dbReference type="AlphaFoldDB" id="A0A0E0BAJ4"/>
<feature type="region of interest" description="Disordered" evidence="1">
    <location>
        <begin position="166"/>
        <end position="234"/>
    </location>
</feature>
<feature type="compositionally biased region" description="Pro residues" evidence="1">
    <location>
        <begin position="289"/>
        <end position="302"/>
    </location>
</feature>
<name>A0A0E0BAJ4_9ORYZ</name>